<dbReference type="InterPro" id="IPR029056">
    <property type="entry name" value="Ribokinase-like"/>
</dbReference>
<dbReference type="SUPFAM" id="SSF53613">
    <property type="entry name" value="Ribokinase-like"/>
    <property type="match status" value="1"/>
</dbReference>
<dbReference type="Pfam" id="PF00294">
    <property type="entry name" value="PfkB"/>
    <property type="match status" value="1"/>
</dbReference>
<evidence type="ECO:0000313" key="2">
    <source>
        <dbReference type="EMBL" id="AWV89052.1"/>
    </source>
</evidence>
<dbReference type="PANTHER" id="PTHR42774">
    <property type="entry name" value="PHOSPHOTRANSFERASE SYSTEM TRANSPORT PROTEIN"/>
    <property type="match status" value="1"/>
</dbReference>
<dbReference type="Gene3D" id="3.40.1190.20">
    <property type="match status" value="1"/>
</dbReference>
<sequence length="323" mass="34657">MKSIARPGGSAASESISILCGAKKMRVLSVGGCTLDHIGVVARLFEASVNQTAEMSKFSVQGGGCAATAVVALARWGVETRFVGKVGDDTRGNVIRMTLADEGVDTFEMIRETGAVSQFRFITVENGSGRKRTLFTPGSVSPLTADEVDVAILNDIDLLMVDGTEKEAQLKLMVEARKRGITVVYEAKRNQRNVEELVANADVFLASERFASQFAGVGRLEKLCEVLLERGPSRVIVMMGDEGAVGMERESGELIRQPPHEVELVNTTGAGDVFLGATAYGILNDWDFARILRFANTAAALSCTDIGGRSALYSVEDIERVAK</sequence>
<dbReference type="EMBL" id="CP030032">
    <property type="protein sequence ID" value="AWV89052.1"/>
    <property type="molecule type" value="Genomic_DNA"/>
</dbReference>
<dbReference type="KEGG" id="bsed:DN745_06770"/>
<proteinExistence type="predicted"/>
<organism evidence="2 3">
    <name type="scientific">Bradymonas sediminis</name>
    <dbReference type="NCBI Taxonomy" id="1548548"/>
    <lineage>
        <taxon>Bacteria</taxon>
        <taxon>Deltaproteobacteria</taxon>
        <taxon>Bradymonadales</taxon>
        <taxon>Bradymonadaceae</taxon>
        <taxon>Bradymonas</taxon>
    </lineage>
</organism>
<gene>
    <name evidence="2" type="ORF">DN745_06770</name>
</gene>
<protein>
    <recommendedName>
        <fullName evidence="1">Carbohydrate kinase PfkB domain-containing protein</fullName>
    </recommendedName>
</protein>
<dbReference type="AlphaFoldDB" id="A0A2Z4FJD6"/>
<evidence type="ECO:0000259" key="1">
    <source>
        <dbReference type="Pfam" id="PF00294"/>
    </source>
</evidence>
<dbReference type="OrthoDB" id="9795789at2"/>
<accession>A0A2Z4FJD6</accession>
<dbReference type="InterPro" id="IPR011611">
    <property type="entry name" value="PfkB_dom"/>
</dbReference>
<reference evidence="2 3" key="1">
    <citation type="submission" date="2018-06" db="EMBL/GenBank/DDBJ databases">
        <title>Lujinxingia sediminis gen. nov. sp. nov., a new facultative anaerobic member of the class Deltaproteobacteria, and proposal of Lujinxingaceae fam. nov.</title>
        <authorList>
            <person name="Guo L.-Y."/>
            <person name="Li C.-M."/>
            <person name="Wang S."/>
            <person name="Du Z.-J."/>
        </authorList>
    </citation>
    <scope>NUCLEOTIDE SEQUENCE [LARGE SCALE GENOMIC DNA]</scope>
    <source>
        <strain evidence="2 3">FA350</strain>
    </source>
</reference>
<dbReference type="PANTHER" id="PTHR42774:SF3">
    <property type="entry name" value="KETOHEXOKINASE"/>
    <property type="match status" value="1"/>
</dbReference>
<name>A0A2Z4FJD6_9DELT</name>
<evidence type="ECO:0000313" key="3">
    <source>
        <dbReference type="Proteomes" id="UP000249799"/>
    </source>
</evidence>
<feature type="domain" description="Carbohydrate kinase PfkB" evidence="1">
    <location>
        <begin position="26"/>
        <end position="310"/>
    </location>
</feature>
<dbReference type="InterPro" id="IPR052562">
    <property type="entry name" value="Ketohexokinase-related"/>
</dbReference>
<dbReference type="Proteomes" id="UP000249799">
    <property type="component" value="Chromosome"/>
</dbReference>
<keyword evidence="3" id="KW-1185">Reference proteome</keyword>